<dbReference type="Proteomes" id="UP000812961">
    <property type="component" value="Unassembled WGS sequence"/>
</dbReference>
<dbReference type="InterPro" id="IPR013149">
    <property type="entry name" value="ADH-like_C"/>
</dbReference>
<dbReference type="Pfam" id="PF08240">
    <property type="entry name" value="ADH_N"/>
    <property type="match status" value="1"/>
</dbReference>
<comment type="caution">
    <text evidence="7">The sequence shown here is derived from an EMBL/GenBank/DDBJ whole genome shotgun (WGS) entry which is preliminary data.</text>
</comment>
<dbReference type="InterPro" id="IPR002328">
    <property type="entry name" value="ADH_Zn_CS"/>
</dbReference>
<evidence type="ECO:0000313" key="8">
    <source>
        <dbReference type="Proteomes" id="UP000812961"/>
    </source>
</evidence>
<evidence type="ECO:0000259" key="6">
    <source>
        <dbReference type="SMART" id="SM00829"/>
    </source>
</evidence>
<dbReference type="InterPro" id="IPR011032">
    <property type="entry name" value="GroES-like_sf"/>
</dbReference>
<dbReference type="SUPFAM" id="SSF51735">
    <property type="entry name" value="NAD(P)-binding Rossmann-fold domains"/>
    <property type="match status" value="1"/>
</dbReference>
<evidence type="ECO:0000256" key="4">
    <source>
        <dbReference type="ARBA" id="ARBA00023002"/>
    </source>
</evidence>
<evidence type="ECO:0000256" key="2">
    <source>
        <dbReference type="ARBA" id="ARBA00022723"/>
    </source>
</evidence>
<evidence type="ECO:0000256" key="5">
    <source>
        <dbReference type="RuleBase" id="RU361277"/>
    </source>
</evidence>
<comment type="similarity">
    <text evidence="5">Belongs to the zinc-containing alcohol dehydrogenase family.</text>
</comment>
<dbReference type="PANTHER" id="PTHR42813:SF2">
    <property type="entry name" value="DEHYDROGENASE, ZINC-CONTAINING, PUTATIVE (AFU_ORTHOLOGUE AFUA_2G02810)-RELATED"/>
    <property type="match status" value="1"/>
</dbReference>
<dbReference type="EMBL" id="JAICCF010000005">
    <property type="protein sequence ID" value="MBW8687870.1"/>
    <property type="molecule type" value="Genomic_DNA"/>
</dbReference>
<sequence length="394" mass="43133">MKALCWNGTRNLSIERVKDPVILNPKDAIIRVALSSVCGSDLHLVNGYIPTMKAGDIIGHEFNGEVVEVGPEVKKLKKGDRVVVGSVIGCGECYYCQHDEWSLCDNSNPHAEMQEKMFGYPTAAIYGYSHLFGGYAGSHAEYIRVAYADNGCFKIPDGVTWEQSIFASDALPTGYMAADMAVKPGDIVAVWGCGGVGQMAIRSAWLKGASRVIAIDRFDYRLAQAKSQGKAEIINYAAVNVLEELKALTGGRGPDVCIDAVGMEARSGNKLEHAYDKIKQDLRMQPDRPSVLRQAILACRKGGTLSVVGVYSSFVDKFPMGILMNKALTVRSGQMHAQKYIPHLLDLIQEGKLDPSYILTHKWSLDDGPEGYSMFNDKADNCMRVVFDPSLSSY</sequence>
<keyword evidence="4" id="KW-0560">Oxidoreductase</keyword>
<proteinExistence type="inferred from homology"/>
<dbReference type="InterPro" id="IPR036291">
    <property type="entry name" value="NAD(P)-bd_dom_sf"/>
</dbReference>
<evidence type="ECO:0000313" key="7">
    <source>
        <dbReference type="EMBL" id="MBW8687870.1"/>
    </source>
</evidence>
<protein>
    <submittedName>
        <fullName evidence="7">Glutathione-dependent formaldehyde dehydrogenase</fullName>
    </submittedName>
</protein>
<organism evidence="7 8">
    <name type="scientific">Chitinophaga rhizophila</name>
    <dbReference type="NCBI Taxonomy" id="2866212"/>
    <lineage>
        <taxon>Bacteria</taxon>
        <taxon>Pseudomonadati</taxon>
        <taxon>Bacteroidota</taxon>
        <taxon>Chitinophagia</taxon>
        <taxon>Chitinophagales</taxon>
        <taxon>Chitinophagaceae</taxon>
        <taxon>Chitinophaga</taxon>
    </lineage>
</organism>
<comment type="cofactor">
    <cofactor evidence="1 5">
        <name>Zn(2+)</name>
        <dbReference type="ChEBI" id="CHEBI:29105"/>
    </cofactor>
</comment>
<dbReference type="PANTHER" id="PTHR42813">
    <property type="entry name" value="ZINC-TYPE ALCOHOL DEHYDROGENASE-LIKE"/>
    <property type="match status" value="1"/>
</dbReference>
<dbReference type="SUPFAM" id="SSF50129">
    <property type="entry name" value="GroES-like"/>
    <property type="match status" value="1"/>
</dbReference>
<dbReference type="CDD" id="cd08283">
    <property type="entry name" value="FDH_like_1"/>
    <property type="match status" value="1"/>
</dbReference>
<keyword evidence="2 5" id="KW-0479">Metal-binding</keyword>
<dbReference type="Gene3D" id="3.90.180.10">
    <property type="entry name" value="Medium-chain alcohol dehydrogenases, catalytic domain"/>
    <property type="match status" value="1"/>
</dbReference>
<evidence type="ECO:0000256" key="3">
    <source>
        <dbReference type="ARBA" id="ARBA00022833"/>
    </source>
</evidence>
<feature type="domain" description="Enoyl reductase (ER)" evidence="6">
    <location>
        <begin position="8"/>
        <end position="387"/>
    </location>
</feature>
<accession>A0ABS7GL06</accession>
<gene>
    <name evidence="7" type="ORF">K1Y79_26260</name>
</gene>
<reference evidence="7 8" key="1">
    <citation type="submission" date="2021-08" db="EMBL/GenBank/DDBJ databases">
        <title>The genome sequence of Chitinophaga sp. B61.</title>
        <authorList>
            <person name="Zhang X."/>
        </authorList>
    </citation>
    <scope>NUCLEOTIDE SEQUENCE [LARGE SCALE GENOMIC DNA]</scope>
    <source>
        <strain evidence="7 8">B61</strain>
    </source>
</reference>
<dbReference type="Gene3D" id="3.40.50.720">
    <property type="entry name" value="NAD(P)-binding Rossmann-like Domain"/>
    <property type="match status" value="1"/>
</dbReference>
<keyword evidence="3 5" id="KW-0862">Zinc</keyword>
<name>A0ABS7GL06_9BACT</name>
<dbReference type="Pfam" id="PF00107">
    <property type="entry name" value="ADH_zinc_N"/>
    <property type="match status" value="1"/>
</dbReference>
<dbReference type="RefSeq" id="WP_220253189.1">
    <property type="nucleotide sequence ID" value="NZ_JAICCF010000005.1"/>
</dbReference>
<dbReference type="PROSITE" id="PS00059">
    <property type="entry name" value="ADH_ZINC"/>
    <property type="match status" value="1"/>
</dbReference>
<dbReference type="InterPro" id="IPR013154">
    <property type="entry name" value="ADH-like_N"/>
</dbReference>
<evidence type="ECO:0000256" key="1">
    <source>
        <dbReference type="ARBA" id="ARBA00001947"/>
    </source>
</evidence>
<keyword evidence="8" id="KW-1185">Reference proteome</keyword>
<dbReference type="SMART" id="SM00829">
    <property type="entry name" value="PKS_ER"/>
    <property type="match status" value="1"/>
</dbReference>
<dbReference type="InterPro" id="IPR020843">
    <property type="entry name" value="ER"/>
</dbReference>